<evidence type="ECO:0000256" key="6">
    <source>
        <dbReference type="SAM" id="Phobius"/>
    </source>
</evidence>
<sequence length="325" mass="35101">MITENSTPKTQARAFSFFAFSGNIGIFLGPLIGGALSKPAEQYPALFGWSTLLKEYPYVLPCIVCGGLAAVAAVINLIWLKETRSLQKDHHAIVINPPSMREVLSAPGVIPVLCIFEYALLLGVAFTAVCPVFFYTPVELGGFGWQPAQISLYIAGAGISQAIWLLLVFPPLTNRIGTGTLLRICAWVWPWGFVAFPLMNVLLRHGQWIAFWSILPIIVIPSAGVSMAFTGVQLALNDISPNPLALGTLNGIALSLQSAVRAAAPAAYTTIYAIGVKRSILWGQLGFVVLTITAFGFIVLLKWLPEKAEGRPRKKADEERNGAAH</sequence>
<dbReference type="Proteomes" id="UP000076738">
    <property type="component" value="Unassembled WGS sequence"/>
</dbReference>
<keyword evidence="3 6" id="KW-0812">Transmembrane</keyword>
<evidence type="ECO:0000256" key="4">
    <source>
        <dbReference type="ARBA" id="ARBA00022989"/>
    </source>
</evidence>
<dbReference type="Pfam" id="PF07690">
    <property type="entry name" value="MFS_1"/>
    <property type="match status" value="1"/>
</dbReference>
<feature type="transmembrane region" description="Helical" evidence="6">
    <location>
        <begin position="109"/>
        <end position="135"/>
    </location>
</feature>
<proteinExistence type="predicted"/>
<dbReference type="PANTHER" id="PTHR23504:SF3">
    <property type="entry name" value="MAJOR FACILITATOR SUPERFAMILY (MFS) PROFILE DOMAIN-CONTAINING PROTEIN"/>
    <property type="match status" value="1"/>
</dbReference>
<dbReference type="SUPFAM" id="SSF103473">
    <property type="entry name" value="MFS general substrate transporter"/>
    <property type="match status" value="1"/>
</dbReference>
<keyword evidence="2" id="KW-0813">Transport</keyword>
<dbReference type="EMBL" id="KV417286">
    <property type="protein sequence ID" value="KZO95896.1"/>
    <property type="molecule type" value="Genomic_DNA"/>
</dbReference>
<keyword evidence="5 6" id="KW-0472">Membrane</keyword>
<keyword evidence="4 6" id="KW-1133">Transmembrane helix</keyword>
<feature type="transmembrane region" description="Helical" evidence="6">
    <location>
        <begin position="209"/>
        <end position="232"/>
    </location>
</feature>
<dbReference type="OrthoDB" id="419616at2759"/>
<dbReference type="PROSITE" id="PS50850">
    <property type="entry name" value="MFS"/>
    <property type="match status" value="1"/>
</dbReference>
<evidence type="ECO:0000313" key="9">
    <source>
        <dbReference type="Proteomes" id="UP000076738"/>
    </source>
</evidence>
<protein>
    <submittedName>
        <fullName evidence="8">MFS general substrate transporter</fullName>
    </submittedName>
</protein>
<dbReference type="GO" id="GO:0016020">
    <property type="term" value="C:membrane"/>
    <property type="evidence" value="ECO:0007669"/>
    <property type="project" value="UniProtKB-SubCell"/>
</dbReference>
<evidence type="ECO:0000256" key="1">
    <source>
        <dbReference type="ARBA" id="ARBA00004141"/>
    </source>
</evidence>
<evidence type="ECO:0000256" key="3">
    <source>
        <dbReference type="ARBA" id="ARBA00022692"/>
    </source>
</evidence>
<dbReference type="InterPro" id="IPR036259">
    <property type="entry name" value="MFS_trans_sf"/>
</dbReference>
<feature type="transmembrane region" description="Helical" evidence="6">
    <location>
        <begin position="280"/>
        <end position="304"/>
    </location>
</feature>
<reference evidence="8 9" key="1">
    <citation type="journal article" date="2016" name="Mol. Biol. Evol.">
        <title>Comparative Genomics of Early-Diverging Mushroom-Forming Fungi Provides Insights into the Origins of Lignocellulose Decay Capabilities.</title>
        <authorList>
            <person name="Nagy L.G."/>
            <person name="Riley R."/>
            <person name="Tritt A."/>
            <person name="Adam C."/>
            <person name="Daum C."/>
            <person name="Floudas D."/>
            <person name="Sun H."/>
            <person name="Yadav J.S."/>
            <person name="Pangilinan J."/>
            <person name="Larsson K.H."/>
            <person name="Matsuura K."/>
            <person name="Barry K."/>
            <person name="Labutti K."/>
            <person name="Kuo R."/>
            <person name="Ohm R.A."/>
            <person name="Bhattacharya S.S."/>
            <person name="Shirouzu T."/>
            <person name="Yoshinaga Y."/>
            <person name="Martin F.M."/>
            <person name="Grigoriev I.V."/>
            <person name="Hibbett D.S."/>
        </authorList>
    </citation>
    <scope>NUCLEOTIDE SEQUENCE [LARGE SCALE GENOMIC DNA]</scope>
    <source>
        <strain evidence="8 9">TUFC12733</strain>
    </source>
</reference>
<dbReference type="InterPro" id="IPR020846">
    <property type="entry name" value="MFS_dom"/>
</dbReference>
<accession>A0A167LPF8</accession>
<feature type="transmembrane region" description="Helical" evidence="6">
    <location>
        <begin position="150"/>
        <end position="169"/>
    </location>
</feature>
<evidence type="ECO:0000313" key="8">
    <source>
        <dbReference type="EMBL" id="KZO95896.1"/>
    </source>
</evidence>
<dbReference type="AlphaFoldDB" id="A0A167LPF8"/>
<feature type="transmembrane region" description="Helical" evidence="6">
    <location>
        <begin position="56"/>
        <end position="80"/>
    </location>
</feature>
<gene>
    <name evidence="8" type="ORF">CALVIDRAFT_537492</name>
</gene>
<feature type="transmembrane region" description="Helical" evidence="6">
    <location>
        <begin position="12"/>
        <end position="36"/>
    </location>
</feature>
<name>A0A167LPF8_CALVF</name>
<evidence type="ECO:0000256" key="2">
    <source>
        <dbReference type="ARBA" id="ARBA00022448"/>
    </source>
</evidence>
<dbReference type="InterPro" id="IPR011701">
    <property type="entry name" value="MFS"/>
</dbReference>
<keyword evidence="9" id="KW-1185">Reference proteome</keyword>
<organism evidence="8 9">
    <name type="scientific">Calocera viscosa (strain TUFC12733)</name>
    <dbReference type="NCBI Taxonomy" id="1330018"/>
    <lineage>
        <taxon>Eukaryota</taxon>
        <taxon>Fungi</taxon>
        <taxon>Dikarya</taxon>
        <taxon>Basidiomycota</taxon>
        <taxon>Agaricomycotina</taxon>
        <taxon>Dacrymycetes</taxon>
        <taxon>Dacrymycetales</taxon>
        <taxon>Dacrymycetaceae</taxon>
        <taxon>Calocera</taxon>
    </lineage>
</organism>
<dbReference type="GO" id="GO:0022857">
    <property type="term" value="F:transmembrane transporter activity"/>
    <property type="evidence" value="ECO:0007669"/>
    <property type="project" value="InterPro"/>
</dbReference>
<feature type="transmembrane region" description="Helical" evidence="6">
    <location>
        <begin position="181"/>
        <end position="203"/>
    </location>
</feature>
<evidence type="ECO:0000259" key="7">
    <source>
        <dbReference type="PROSITE" id="PS50850"/>
    </source>
</evidence>
<evidence type="ECO:0000256" key="5">
    <source>
        <dbReference type="ARBA" id="ARBA00023136"/>
    </source>
</evidence>
<dbReference type="PANTHER" id="PTHR23504">
    <property type="entry name" value="MAJOR FACILITATOR SUPERFAMILY DOMAIN-CONTAINING PROTEIN 10"/>
    <property type="match status" value="1"/>
</dbReference>
<dbReference type="Gene3D" id="1.20.1250.20">
    <property type="entry name" value="MFS general substrate transporter like domains"/>
    <property type="match status" value="1"/>
</dbReference>
<feature type="domain" description="Major facilitator superfamily (MFS) profile" evidence="7">
    <location>
        <begin position="1"/>
        <end position="84"/>
    </location>
</feature>
<comment type="subcellular location">
    <subcellularLocation>
        <location evidence="1">Membrane</location>
        <topology evidence="1">Multi-pass membrane protein</topology>
    </subcellularLocation>
</comment>